<dbReference type="OrthoDB" id="10446218at2759"/>
<dbReference type="AlphaFoldDB" id="F4SAH2"/>
<dbReference type="HOGENOM" id="CLU_493533_0_0_1"/>
<dbReference type="GeneID" id="18931228"/>
<accession>F4SAH2</accession>
<dbReference type="InParanoid" id="F4SAH2"/>
<feature type="region of interest" description="Disordered" evidence="1">
    <location>
        <begin position="216"/>
        <end position="267"/>
    </location>
</feature>
<evidence type="ECO:0000256" key="1">
    <source>
        <dbReference type="SAM" id="MobiDB-lite"/>
    </source>
</evidence>
<organism evidence="3">
    <name type="scientific">Melampsora larici-populina (strain 98AG31 / pathotype 3-4-7)</name>
    <name type="common">Poplar leaf rust fungus</name>
    <dbReference type="NCBI Taxonomy" id="747676"/>
    <lineage>
        <taxon>Eukaryota</taxon>
        <taxon>Fungi</taxon>
        <taxon>Dikarya</taxon>
        <taxon>Basidiomycota</taxon>
        <taxon>Pucciniomycotina</taxon>
        <taxon>Pucciniomycetes</taxon>
        <taxon>Pucciniales</taxon>
        <taxon>Melampsoraceae</taxon>
        <taxon>Melampsora</taxon>
    </lineage>
</organism>
<proteinExistence type="predicted"/>
<protein>
    <submittedName>
        <fullName evidence="2">Uncharacterized protein</fullName>
    </submittedName>
</protein>
<feature type="compositionally biased region" description="Polar residues" evidence="1">
    <location>
        <begin position="248"/>
        <end position="257"/>
    </location>
</feature>
<keyword evidence="3" id="KW-1185">Reference proteome</keyword>
<dbReference type="Proteomes" id="UP000001072">
    <property type="component" value="Unassembled WGS sequence"/>
</dbReference>
<gene>
    <name evidence="2" type="ORF">MELLADRAFT_69374</name>
</gene>
<sequence length="552" mass="63879">MLSKKFLIIISIRPCILRPTWENLDNFVVDTNSFAGTRPYRNQIAHSWQSGYDVQPYIHSFHSISDTCNTHYQDICSPNGPLHEIKEHLSSYTDEELFGCVPSLDFGGGYAYDNSDDVLQKYLEDLTTSSTSSSLATEKELPYRAGTPTSPVTDGCHSNTWPSGEVMYELANVPTNSLREDLEPQIWSSTTSISNGESINDGVGIGSPLIGKKRKYESWEKNTKSRRKKRKPRVDQEYYTRGQADESPISQQQNNQWDPPHPAPSLYQKGQVNEEHLDSASVPYILRMEAKDHIIHQLPDPKNYKSLPAVTVIYAAAHHGNLIIKNRPEDFDKMNELWSKGNSFILKRRKKWFPNFDFHIESPLIWKVRNLIFPMTIHKVDWTFDVYERLHNKGKLQNKSLFYQSACTYFAKWFINLMDNYPNAWSTIIKSDIHYENQTKALGFSPQSLLDTTLHLEFGATRTFWVNLGWEIYERWLQEYDQEFYSCLISSDTHQITHTLKIPYGYDIKKSMILEKGPYSKEEFEYYVSGNLFVSTSLSDVADFNNAFNNFD</sequence>
<evidence type="ECO:0000313" key="2">
    <source>
        <dbReference type="EMBL" id="EGF98358.1"/>
    </source>
</evidence>
<dbReference type="RefSeq" id="XP_007418375.1">
    <property type="nucleotide sequence ID" value="XM_007418313.1"/>
</dbReference>
<evidence type="ECO:0000313" key="3">
    <source>
        <dbReference type="Proteomes" id="UP000001072"/>
    </source>
</evidence>
<reference evidence="3" key="1">
    <citation type="journal article" date="2011" name="Proc. Natl. Acad. Sci. U.S.A.">
        <title>Obligate biotrophy features unraveled by the genomic analysis of rust fungi.</title>
        <authorList>
            <person name="Duplessis S."/>
            <person name="Cuomo C.A."/>
            <person name="Lin Y.-C."/>
            <person name="Aerts A."/>
            <person name="Tisserant E."/>
            <person name="Veneault-Fourrey C."/>
            <person name="Joly D.L."/>
            <person name="Hacquard S."/>
            <person name="Amselem J."/>
            <person name="Cantarel B.L."/>
            <person name="Chiu R."/>
            <person name="Coutinho P.M."/>
            <person name="Feau N."/>
            <person name="Field M."/>
            <person name="Frey P."/>
            <person name="Gelhaye E."/>
            <person name="Goldberg J."/>
            <person name="Grabherr M.G."/>
            <person name="Kodira C.D."/>
            <person name="Kohler A."/>
            <person name="Kuees U."/>
            <person name="Lindquist E.A."/>
            <person name="Lucas S.M."/>
            <person name="Mago R."/>
            <person name="Mauceli E."/>
            <person name="Morin E."/>
            <person name="Murat C."/>
            <person name="Pangilinan J.L."/>
            <person name="Park R."/>
            <person name="Pearson M."/>
            <person name="Quesneville H."/>
            <person name="Rouhier N."/>
            <person name="Sakthikumar S."/>
            <person name="Salamov A.A."/>
            <person name="Schmutz J."/>
            <person name="Selles B."/>
            <person name="Shapiro H."/>
            <person name="Tanguay P."/>
            <person name="Tuskan G.A."/>
            <person name="Henrissat B."/>
            <person name="Van de Peer Y."/>
            <person name="Rouze P."/>
            <person name="Ellis J.G."/>
            <person name="Dodds P.N."/>
            <person name="Schein J.E."/>
            <person name="Zhong S."/>
            <person name="Hamelin R.C."/>
            <person name="Grigoriev I.V."/>
            <person name="Szabo L.J."/>
            <person name="Martin F."/>
        </authorList>
    </citation>
    <scope>NUCLEOTIDE SEQUENCE [LARGE SCALE GENOMIC DNA]</scope>
    <source>
        <strain evidence="3">98AG31 / pathotype 3-4-7</strain>
    </source>
</reference>
<dbReference type="KEGG" id="mlr:MELLADRAFT_69374"/>
<dbReference type="VEuPathDB" id="FungiDB:MELLADRAFT_69374"/>
<name>F4SAH2_MELLP</name>
<dbReference type="EMBL" id="GL883178">
    <property type="protein sequence ID" value="EGF98358.1"/>
    <property type="molecule type" value="Genomic_DNA"/>
</dbReference>